<evidence type="ECO:0000256" key="4">
    <source>
        <dbReference type="ARBA" id="ARBA00016461"/>
    </source>
</evidence>
<comment type="subcellular location">
    <subcellularLocation>
        <location evidence="2 12">Cell inner membrane</location>
        <topology evidence="2 12">Single-pass membrane protein</topology>
    </subcellularLocation>
</comment>
<keyword evidence="6 12" id="KW-1003">Cell membrane</keyword>
<keyword evidence="11 12" id="KW-0472">Membrane</keyword>
<evidence type="ECO:0000313" key="14">
    <source>
        <dbReference type="Proteomes" id="UP001310692"/>
    </source>
</evidence>
<dbReference type="NCBIfam" id="TIGR03141">
    <property type="entry name" value="cytochro_ccmD"/>
    <property type="match status" value="1"/>
</dbReference>
<comment type="function">
    <text evidence="1 12">Required for the export of heme to the periplasm for the biogenesis of c-type cytochromes.</text>
</comment>
<keyword evidence="14" id="KW-1185">Reference proteome</keyword>
<evidence type="ECO:0000256" key="8">
    <source>
        <dbReference type="ARBA" id="ARBA00022692"/>
    </source>
</evidence>
<proteinExistence type="inferred from homology"/>
<evidence type="ECO:0000313" key="13">
    <source>
        <dbReference type="EMBL" id="MEE2565541.1"/>
    </source>
</evidence>
<reference evidence="13 14" key="1">
    <citation type="submission" date="2024-01" db="EMBL/GenBank/DDBJ databases">
        <title>Hyphobacterium bacterium isolated from marine sediment.</title>
        <authorList>
            <person name="Zhao S."/>
        </authorList>
    </citation>
    <scope>NUCLEOTIDE SEQUENCE [LARGE SCALE GENOMIC DNA]</scope>
    <source>
        <strain evidence="13 14">Y60-23</strain>
    </source>
</reference>
<evidence type="ECO:0000256" key="10">
    <source>
        <dbReference type="ARBA" id="ARBA00022989"/>
    </source>
</evidence>
<dbReference type="Proteomes" id="UP001310692">
    <property type="component" value="Unassembled WGS sequence"/>
</dbReference>
<evidence type="ECO:0000256" key="6">
    <source>
        <dbReference type="ARBA" id="ARBA00022475"/>
    </source>
</evidence>
<keyword evidence="7 12" id="KW-0997">Cell inner membrane</keyword>
<keyword evidence="5 12" id="KW-0813">Transport</keyword>
<evidence type="ECO:0000256" key="12">
    <source>
        <dbReference type="RuleBase" id="RU363101"/>
    </source>
</evidence>
<keyword evidence="9 12" id="KW-0201">Cytochrome c-type biogenesis</keyword>
<sequence>MSEYLAMGGHAAFIWPAWGLTALGVAGLIAFVLAERRAARKRLAREETEAGR</sequence>
<keyword evidence="8 12" id="KW-0812">Transmembrane</keyword>
<evidence type="ECO:0000256" key="9">
    <source>
        <dbReference type="ARBA" id="ARBA00022748"/>
    </source>
</evidence>
<evidence type="ECO:0000256" key="3">
    <source>
        <dbReference type="ARBA" id="ARBA00008741"/>
    </source>
</evidence>
<evidence type="ECO:0000256" key="2">
    <source>
        <dbReference type="ARBA" id="ARBA00004377"/>
    </source>
</evidence>
<comment type="caution">
    <text evidence="13">The sequence shown here is derived from an EMBL/GenBank/DDBJ whole genome shotgun (WGS) entry which is preliminary data.</text>
</comment>
<gene>
    <name evidence="13" type="primary">ccmD</name>
    <name evidence="13" type="ORF">V0U35_02515</name>
</gene>
<evidence type="ECO:0000256" key="7">
    <source>
        <dbReference type="ARBA" id="ARBA00022519"/>
    </source>
</evidence>
<dbReference type="InterPro" id="IPR007078">
    <property type="entry name" value="Haem_export_protD_CcmD"/>
</dbReference>
<evidence type="ECO:0000256" key="1">
    <source>
        <dbReference type="ARBA" id="ARBA00002442"/>
    </source>
</evidence>
<dbReference type="RefSeq" id="WP_330195076.1">
    <property type="nucleotide sequence ID" value="NZ_JAZDRO010000001.1"/>
</dbReference>
<evidence type="ECO:0000256" key="11">
    <source>
        <dbReference type="ARBA" id="ARBA00023136"/>
    </source>
</evidence>
<evidence type="ECO:0000256" key="5">
    <source>
        <dbReference type="ARBA" id="ARBA00022448"/>
    </source>
</evidence>
<accession>A0ABU7LVF3</accession>
<protein>
    <recommendedName>
        <fullName evidence="4 12">Heme exporter protein D</fullName>
    </recommendedName>
</protein>
<name>A0ABU7LVF3_9PROT</name>
<comment type="similarity">
    <text evidence="3 12">Belongs to the CcmD/CycX/HelD family.</text>
</comment>
<feature type="transmembrane region" description="Helical" evidence="12">
    <location>
        <begin position="12"/>
        <end position="34"/>
    </location>
</feature>
<dbReference type="Pfam" id="PF04995">
    <property type="entry name" value="CcmD"/>
    <property type="match status" value="1"/>
</dbReference>
<keyword evidence="10 12" id="KW-1133">Transmembrane helix</keyword>
<organism evidence="13 14">
    <name type="scientific">Hyphobacterium marinum</name>
    <dbReference type="NCBI Taxonomy" id="3116574"/>
    <lineage>
        <taxon>Bacteria</taxon>
        <taxon>Pseudomonadati</taxon>
        <taxon>Pseudomonadota</taxon>
        <taxon>Alphaproteobacteria</taxon>
        <taxon>Maricaulales</taxon>
        <taxon>Maricaulaceae</taxon>
        <taxon>Hyphobacterium</taxon>
    </lineage>
</organism>
<dbReference type="EMBL" id="JAZDRO010000001">
    <property type="protein sequence ID" value="MEE2565541.1"/>
    <property type="molecule type" value="Genomic_DNA"/>
</dbReference>